<dbReference type="EMBL" id="EQ973867">
    <property type="protein sequence ID" value="EEF41329.1"/>
    <property type="molecule type" value="Genomic_DNA"/>
</dbReference>
<accession>B9S4X6</accession>
<dbReference type="Proteomes" id="UP000008311">
    <property type="component" value="Unassembled WGS sequence"/>
</dbReference>
<evidence type="ECO:0000313" key="1">
    <source>
        <dbReference type="EMBL" id="EEF41329.1"/>
    </source>
</evidence>
<dbReference type="InParanoid" id="B9S4X6"/>
<dbReference type="AlphaFoldDB" id="B9S4X6"/>
<sequence>MRKVHWYCNQLLQVEEEKGGEMEEEVMLKLLQRLDQHQRDRKFQAMECTSMKEQVLQ</sequence>
<organism evidence="1 2">
    <name type="scientific">Ricinus communis</name>
    <name type="common">Castor bean</name>
    <dbReference type="NCBI Taxonomy" id="3988"/>
    <lineage>
        <taxon>Eukaryota</taxon>
        <taxon>Viridiplantae</taxon>
        <taxon>Streptophyta</taxon>
        <taxon>Embryophyta</taxon>
        <taxon>Tracheophyta</taxon>
        <taxon>Spermatophyta</taxon>
        <taxon>Magnoliopsida</taxon>
        <taxon>eudicotyledons</taxon>
        <taxon>Gunneridae</taxon>
        <taxon>Pentapetalae</taxon>
        <taxon>rosids</taxon>
        <taxon>fabids</taxon>
        <taxon>Malpighiales</taxon>
        <taxon>Euphorbiaceae</taxon>
        <taxon>Acalyphoideae</taxon>
        <taxon>Acalypheae</taxon>
        <taxon>Ricinus</taxon>
    </lineage>
</organism>
<protein>
    <submittedName>
        <fullName evidence="1">Uncharacterized protein</fullName>
    </submittedName>
</protein>
<reference evidence="2" key="1">
    <citation type="journal article" date="2010" name="Nat. Biotechnol.">
        <title>Draft genome sequence of the oilseed species Ricinus communis.</title>
        <authorList>
            <person name="Chan A.P."/>
            <person name="Crabtree J."/>
            <person name="Zhao Q."/>
            <person name="Lorenzi H."/>
            <person name="Orvis J."/>
            <person name="Puiu D."/>
            <person name="Melake-Berhan A."/>
            <person name="Jones K.M."/>
            <person name="Redman J."/>
            <person name="Chen G."/>
            <person name="Cahoon E.B."/>
            <person name="Gedil M."/>
            <person name="Stanke M."/>
            <person name="Haas B.J."/>
            <person name="Wortman J.R."/>
            <person name="Fraser-Liggett C.M."/>
            <person name="Ravel J."/>
            <person name="Rabinowicz P.D."/>
        </authorList>
    </citation>
    <scope>NUCLEOTIDE SEQUENCE [LARGE SCALE GENOMIC DNA]</scope>
    <source>
        <strain evidence="2">cv. Hale</strain>
    </source>
</reference>
<gene>
    <name evidence="1" type="ORF">RCOM_1391870</name>
</gene>
<evidence type="ECO:0000313" key="2">
    <source>
        <dbReference type="Proteomes" id="UP000008311"/>
    </source>
</evidence>
<name>B9S4X6_RICCO</name>
<proteinExistence type="predicted"/>
<keyword evidence="2" id="KW-1185">Reference proteome</keyword>